<evidence type="ECO:0000313" key="2">
    <source>
        <dbReference type="Proteomes" id="UP001396334"/>
    </source>
</evidence>
<reference evidence="1 2" key="1">
    <citation type="journal article" date="2024" name="G3 (Bethesda)">
        <title>Genome assembly of Hibiscus sabdariffa L. provides insights into metabolisms of medicinal natural products.</title>
        <authorList>
            <person name="Kim T."/>
        </authorList>
    </citation>
    <scope>NUCLEOTIDE SEQUENCE [LARGE SCALE GENOMIC DNA]</scope>
    <source>
        <strain evidence="1">TK-2024</strain>
        <tissue evidence="1">Old leaves</tissue>
    </source>
</reference>
<sequence>MKSRDAFDIRERYVYQYGVAHFDHVNNEWIPHASQAPLAPLAARQQVAPVLEGDVSLASLSELITLMEVHIMHHSDSVDERLDILEYSVQFL</sequence>
<organism evidence="1 2">
    <name type="scientific">Hibiscus sabdariffa</name>
    <name type="common">roselle</name>
    <dbReference type="NCBI Taxonomy" id="183260"/>
    <lineage>
        <taxon>Eukaryota</taxon>
        <taxon>Viridiplantae</taxon>
        <taxon>Streptophyta</taxon>
        <taxon>Embryophyta</taxon>
        <taxon>Tracheophyta</taxon>
        <taxon>Spermatophyta</taxon>
        <taxon>Magnoliopsida</taxon>
        <taxon>eudicotyledons</taxon>
        <taxon>Gunneridae</taxon>
        <taxon>Pentapetalae</taxon>
        <taxon>rosids</taxon>
        <taxon>malvids</taxon>
        <taxon>Malvales</taxon>
        <taxon>Malvaceae</taxon>
        <taxon>Malvoideae</taxon>
        <taxon>Hibiscus</taxon>
    </lineage>
</organism>
<accession>A0ABR2S4R6</accession>
<name>A0ABR2S4R6_9ROSI</name>
<comment type="caution">
    <text evidence="1">The sequence shown here is derived from an EMBL/GenBank/DDBJ whole genome shotgun (WGS) entry which is preliminary data.</text>
</comment>
<proteinExistence type="predicted"/>
<gene>
    <name evidence="1" type="ORF">V6N11_054514</name>
</gene>
<keyword evidence="2" id="KW-1185">Reference proteome</keyword>
<dbReference type="EMBL" id="JBBPBN010000017">
    <property type="protein sequence ID" value="KAK9020016.1"/>
    <property type="molecule type" value="Genomic_DNA"/>
</dbReference>
<evidence type="ECO:0000313" key="1">
    <source>
        <dbReference type="EMBL" id="KAK9020016.1"/>
    </source>
</evidence>
<protein>
    <submittedName>
        <fullName evidence="1">Uncharacterized protein</fullName>
    </submittedName>
</protein>
<dbReference type="Proteomes" id="UP001396334">
    <property type="component" value="Unassembled WGS sequence"/>
</dbReference>